<organism evidence="2 3">
    <name type="scientific">Apiospora arundinis</name>
    <dbReference type="NCBI Taxonomy" id="335852"/>
    <lineage>
        <taxon>Eukaryota</taxon>
        <taxon>Fungi</taxon>
        <taxon>Dikarya</taxon>
        <taxon>Ascomycota</taxon>
        <taxon>Pezizomycotina</taxon>
        <taxon>Sordariomycetes</taxon>
        <taxon>Xylariomycetidae</taxon>
        <taxon>Amphisphaeriales</taxon>
        <taxon>Apiosporaceae</taxon>
        <taxon>Apiospora</taxon>
    </lineage>
</organism>
<comment type="caution">
    <text evidence="2">The sequence shown here is derived from an EMBL/GenBank/DDBJ whole genome shotgun (WGS) entry which is preliminary data.</text>
</comment>
<accession>A0ABR2HJS6</accession>
<evidence type="ECO:0000256" key="1">
    <source>
        <dbReference type="SAM" id="MobiDB-lite"/>
    </source>
</evidence>
<protein>
    <submittedName>
        <fullName evidence="2">Uncharacterized protein</fullName>
    </submittedName>
</protein>
<keyword evidence="3" id="KW-1185">Reference proteome</keyword>
<dbReference type="EMBL" id="JAPCWZ010000010">
    <property type="protein sequence ID" value="KAK8848452.1"/>
    <property type="molecule type" value="Genomic_DNA"/>
</dbReference>
<sequence>MARYPAIYRAANPAHSPGLQDSHKAKDTRRDEPITNTEAKFVDVLKNVQKRNRARKCEGLDVEKTFLGRMHKFLSYWETDDYAGRNKTEHDLLIRIVEYQAVYQTMVDQSLQDAFPDDIVDQIRSVHKLATEDGALVGGNPRILDPLDIILDDVCAETGNAKVPRRVQEIVNVILNGDAFNAIRGNPDSPPTDCECGGNHDSYPCGVALKHYWDKPNSAWRCDCYSVQC</sequence>
<evidence type="ECO:0000313" key="2">
    <source>
        <dbReference type="EMBL" id="KAK8848452.1"/>
    </source>
</evidence>
<feature type="region of interest" description="Disordered" evidence="1">
    <location>
        <begin position="12"/>
        <end position="33"/>
    </location>
</feature>
<feature type="compositionally biased region" description="Basic and acidic residues" evidence="1">
    <location>
        <begin position="21"/>
        <end position="33"/>
    </location>
</feature>
<dbReference type="Proteomes" id="UP001390339">
    <property type="component" value="Unassembled WGS sequence"/>
</dbReference>
<proteinExistence type="predicted"/>
<reference evidence="2 3" key="1">
    <citation type="journal article" date="2024" name="IMA Fungus">
        <title>Apiospora arundinis, a panoply of carbohydrate-active enzymes and secondary metabolites.</title>
        <authorList>
            <person name="Sorensen T."/>
            <person name="Petersen C."/>
            <person name="Muurmann A.T."/>
            <person name="Christiansen J.V."/>
            <person name="Brundto M.L."/>
            <person name="Overgaard C.K."/>
            <person name="Boysen A.T."/>
            <person name="Wollenberg R.D."/>
            <person name="Larsen T.O."/>
            <person name="Sorensen J.L."/>
            <person name="Nielsen K.L."/>
            <person name="Sondergaard T.E."/>
        </authorList>
    </citation>
    <scope>NUCLEOTIDE SEQUENCE [LARGE SCALE GENOMIC DNA]</scope>
    <source>
        <strain evidence="2 3">AAU 773</strain>
    </source>
</reference>
<name>A0ABR2HJS6_9PEZI</name>
<gene>
    <name evidence="2" type="ORF">PGQ11_014932</name>
</gene>
<evidence type="ECO:0000313" key="3">
    <source>
        <dbReference type="Proteomes" id="UP001390339"/>
    </source>
</evidence>